<dbReference type="GO" id="GO:0008408">
    <property type="term" value="F:3'-5' exonuclease activity"/>
    <property type="evidence" value="ECO:0007669"/>
    <property type="project" value="TreeGrafter"/>
</dbReference>
<dbReference type="EMBL" id="MIPY01000061">
    <property type="protein sequence ID" value="OES24436.1"/>
    <property type="molecule type" value="Genomic_DNA"/>
</dbReference>
<sequence length="308" mass="34309">MKTVMANPLPREPSADPDALAQLRQEAIDKQWSFGVTRLRSQYRMKPKPGAQPVSWVSSPYNRTKNPVYLVSDCVPLRPRQQRSAPTQKQCLARKITSLRSKLRATRFQESILLKQLLERAGRNICVLDTETTGLEAHDQIIELAIVDVAGTPLFTQRFKPTVSIHPKASEVHGIQIGALEHSDGWPTHHHTIQDILKNKTVAIFNADFDLAKLKATSAAFSLDTRWVDELDTLCVMQWAVDIFGATNRYGTISLANTVGECGLTFEGDAHSALADSLMTQRALLSMSELATPLELELDTLQRQKDAL</sequence>
<evidence type="ECO:0000313" key="5">
    <source>
        <dbReference type="EMBL" id="OES24436.1"/>
    </source>
</evidence>
<reference evidence="5 6" key="1">
    <citation type="submission" date="2016-09" db="EMBL/GenBank/DDBJ databases">
        <title>Draft Genome Sequence of four Alteromonas macleodii strains isolated from copper coupons and grown long-term at elevated copper levels.</title>
        <authorList>
            <person name="Cusick K."/>
            <person name="Dale J."/>
            <person name="Little B."/>
            <person name="Biffinger J."/>
        </authorList>
    </citation>
    <scope>NUCLEOTIDE SEQUENCE [LARGE SCALE GENOMIC DNA]</scope>
    <source>
        <strain evidence="5 6">KCP01</strain>
    </source>
</reference>
<evidence type="ECO:0000259" key="4">
    <source>
        <dbReference type="SMART" id="SM00479"/>
    </source>
</evidence>
<gene>
    <name evidence="5" type="ORF">BFV95_4703</name>
</gene>
<dbReference type="InterPro" id="IPR013520">
    <property type="entry name" value="Ribonucl_H"/>
</dbReference>
<dbReference type="Pfam" id="PF00929">
    <property type="entry name" value="RNase_T"/>
    <property type="match status" value="1"/>
</dbReference>
<dbReference type="CDD" id="cd06127">
    <property type="entry name" value="DEDDh"/>
    <property type="match status" value="1"/>
</dbReference>
<dbReference type="SMART" id="SM00479">
    <property type="entry name" value="EXOIII"/>
    <property type="match status" value="1"/>
</dbReference>
<keyword evidence="1" id="KW-0540">Nuclease</keyword>
<keyword evidence="2" id="KW-0378">Hydrolase</keyword>
<evidence type="ECO:0000256" key="2">
    <source>
        <dbReference type="ARBA" id="ARBA00022801"/>
    </source>
</evidence>
<proteinExistence type="predicted"/>
<comment type="caution">
    <text evidence="5">The sequence shown here is derived from an EMBL/GenBank/DDBJ whole genome shotgun (WGS) entry which is preliminary data.</text>
</comment>
<dbReference type="Proteomes" id="UP000095392">
    <property type="component" value="Unassembled WGS sequence"/>
</dbReference>
<dbReference type="Gene3D" id="3.30.420.10">
    <property type="entry name" value="Ribonuclease H-like superfamily/Ribonuclease H"/>
    <property type="match status" value="1"/>
</dbReference>
<dbReference type="InterPro" id="IPR036397">
    <property type="entry name" value="RNaseH_sf"/>
</dbReference>
<dbReference type="InterPro" id="IPR012337">
    <property type="entry name" value="RNaseH-like_sf"/>
</dbReference>
<dbReference type="AlphaFoldDB" id="A0AB36FRJ6"/>
<dbReference type="SUPFAM" id="SSF53098">
    <property type="entry name" value="Ribonuclease H-like"/>
    <property type="match status" value="1"/>
</dbReference>
<evidence type="ECO:0000313" key="6">
    <source>
        <dbReference type="Proteomes" id="UP000095392"/>
    </source>
</evidence>
<dbReference type="GO" id="GO:0006259">
    <property type="term" value="P:DNA metabolic process"/>
    <property type="evidence" value="ECO:0007669"/>
    <property type="project" value="UniProtKB-ARBA"/>
</dbReference>
<evidence type="ECO:0000256" key="3">
    <source>
        <dbReference type="ARBA" id="ARBA00022839"/>
    </source>
</evidence>
<dbReference type="PANTHER" id="PTHR30231">
    <property type="entry name" value="DNA POLYMERASE III SUBUNIT EPSILON"/>
    <property type="match status" value="1"/>
</dbReference>
<accession>A0AB36FRJ6</accession>
<name>A0AB36FRJ6_ALTMA</name>
<feature type="domain" description="Exonuclease" evidence="4">
    <location>
        <begin position="124"/>
        <end position="293"/>
    </location>
</feature>
<evidence type="ECO:0000256" key="1">
    <source>
        <dbReference type="ARBA" id="ARBA00022722"/>
    </source>
</evidence>
<keyword evidence="6" id="KW-1185">Reference proteome</keyword>
<organism evidence="5 6">
    <name type="scientific">Alteromonas macleodii</name>
    <name type="common">Pseudoalteromonas macleodii</name>
    <dbReference type="NCBI Taxonomy" id="28108"/>
    <lineage>
        <taxon>Bacteria</taxon>
        <taxon>Pseudomonadati</taxon>
        <taxon>Pseudomonadota</taxon>
        <taxon>Gammaproteobacteria</taxon>
        <taxon>Alteromonadales</taxon>
        <taxon>Alteromonadaceae</taxon>
        <taxon>Alteromonas/Salinimonas group</taxon>
        <taxon>Alteromonas</taxon>
    </lineage>
</organism>
<dbReference type="PANTHER" id="PTHR30231:SF4">
    <property type="entry name" value="PROTEIN NEN2"/>
    <property type="match status" value="1"/>
</dbReference>
<dbReference type="GO" id="GO:0003676">
    <property type="term" value="F:nucleic acid binding"/>
    <property type="evidence" value="ECO:0007669"/>
    <property type="project" value="InterPro"/>
</dbReference>
<protein>
    <submittedName>
        <fullName evidence="5">Exonuclease family protein</fullName>
    </submittedName>
</protein>
<keyword evidence="3 5" id="KW-0269">Exonuclease</keyword>